<dbReference type="Pfam" id="PF09485">
    <property type="entry name" value="CRISPR_Cse2"/>
    <property type="match status" value="1"/>
</dbReference>
<dbReference type="InterPro" id="IPR038287">
    <property type="entry name" value="Cse2_sf"/>
</dbReference>
<proteinExistence type="predicted"/>
<dbReference type="RefSeq" id="WP_142257686.1">
    <property type="nucleotide sequence ID" value="NZ_BMPV01000004.1"/>
</dbReference>
<sequence>MVNLKVADAYVAHVRRQVREPGRRAALRRSLGRPVEDVVTRLAHAVVAPWLPADRTWHAVERAYYSVAALIAAQPRDRQSANTTAEPDEEESVSEPSSDERAGDDSAKAATKAIQRPTVSLGGTLGQAVRDKKLNADSIEARLHLLCRQDVAGLHRMLPGLFHQMAAKEVTPDWGRLLVDLARWERDRDHVTKRWLQDYYRAIHRDDEHEQTDDNDSESEDR</sequence>
<dbReference type="Proteomes" id="UP000319213">
    <property type="component" value="Unassembled WGS sequence"/>
</dbReference>
<reference evidence="2 3" key="1">
    <citation type="submission" date="2019-06" db="EMBL/GenBank/DDBJ databases">
        <title>Sequencing the genomes of 1000 actinobacteria strains.</title>
        <authorList>
            <person name="Klenk H.-P."/>
        </authorList>
    </citation>
    <scope>NUCLEOTIDE SEQUENCE [LARGE SCALE GENOMIC DNA]</scope>
    <source>
        <strain evidence="2 3">DSM 43186</strain>
    </source>
</reference>
<evidence type="ECO:0000256" key="1">
    <source>
        <dbReference type="SAM" id="MobiDB-lite"/>
    </source>
</evidence>
<dbReference type="Gene3D" id="1.10.520.40">
    <property type="entry name" value="CRISPR-associated protein Cse2"/>
    <property type="match status" value="1"/>
</dbReference>
<dbReference type="OrthoDB" id="4195769at2"/>
<organism evidence="2 3">
    <name type="scientific">Thermopolyspora flexuosa</name>
    <dbReference type="NCBI Taxonomy" id="103836"/>
    <lineage>
        <taxon>Bacteria</taxon>
        <taxon>Bacillati</taxon>
        <taxon>Actinomycetota</taxon>
        <taxon>Actinomycetes</taxon>
        <taxon>Streptosporangiales</taxon>
        <taxon>Streptosporangiaceae</taxon>
        <taxon>Thermopolyspora</taxon>
    </lineage>
</organism>
<evidence type="ECO:0000313" key="2">
    <source>
        <dbReference type="EMBL" id="TQM73374.1"/>
    </source>
</evidence>
<comment type="caution">
    <text evidence="2">The sequence shown here is derived from an EMBL/GenBank/DDBJ whole genome shotgun (WGS) entry which is preliminary data.</text>
</comment>
<dbReference type="AlphaFoldDB" id="A0A543IS26"/>
<name>A0A543IS26_9ACTN</name>
<accession>A0A543IS26</accession>
<dbReference type="EMBL" id="VFPQ01000001">
    <property type="protein sequence ID" value="TQM73374.1"/>
    <property type="molecule type" value="Genomic_DNA"/>
</dbReference>
<dbReference type="InterPro" id="IPR013382">
    <property type="entry name" value="CRISPR-assoc_prot_Cse2"/>
</dbReference>
<dbReference type="CDD" id="cd09731">
    <property type="entry name" value="Cse2_I-E"/>
    <property type="match status" value="1"/>
</dbReference>
<evidence type="ECO:0000313" key="3">
    <source>
        <dbReference type="Proteomes" id="UP000319213"/>
    </source>
</evidence>
<gene>
    <name evidence="2" type="ORF">FHX40_0012</name>
</gene>
<protein>
    <submittedName>
        <fullName evidence="2">CRISPR system Cascade subunit CasB</fullName>
    </submittedName>
</protein>
<feature type="region of interest" description="Disordered" evidence="1">
    <location>
        <begin position="76"/>
        <end position="113"/>
    </location>
</feature>
<dbReference type="NCBIfam" id="TIGR02548">
    <property type="entry name" value="casB_cse2"/>
    <property type="match status" value="1"/>
</dbReference>
<keyword evidence="3" id="KW-1185">Reference proteome</keyword>
<feature type="compositionally biased region" description="Basic and acidic residues" evidence="1">
    <location>
        <begin position="98"/>
        <end position="107"/>
    </location>
</feature>